<reference evidence="1 2" key="1">
    <citation type="submission" date="2019-03" db="EMBL/GenBank/DDBJ databases">
        <title>First draft genome of Liparis tanakae, snailfish: a comprehensive survey of snailfish specific genes.</title>
        <authorList>
            <person name="Kim W."/>
            <person name="Song I."/>
            <person name="Jeong J.-H."/>
            <person name="Kim D."/>
            <person name="Kim S."/>
            <person name="Ryu S."/>
            <person name="Song J.Y."/>
            <person name="Lee S.K."/>
        </authorList>
    </citation>
    <scope>NUCLEOTIDE SEQUENCE [LARGE SCALE GENOMIC DNA]</scope>
    <source>
        <tissue evidence="1">Muscle</tissue>
    </source>
</reference>
<comment type="caution">
    <text evidence="1">The sequence shown here is derived from an EMBL/GenBank/DDBJ whole genome shotgun (WGS) entry which is preliminary data.</text>
</comment>
<organism evidence="1 2">
    <name type="scientific">Liparis tanakae</name>
    <name type="common">Tanaka's snailfish</name>
    <dbReference type="NCBI Taxonomy" id="230148"/>
    <lineage>
        <taxon>Eukaryota</taxon>
        <taxon>Metazoa</taxon>
        <taxon>Chordata</taxon>
        <taxon>Craniata</taxon>
        <taxon>Vertebrata</taxon>
        <taxon>Euteleostomi</taxon>
        <taxon>Actinopterygii</taxon>
        <taxon>Neopterygii</taxon>
        <taxon>Teleostei</taxon>
        <taxon>Neoteleostei</taxon>
        <taxon>Acanthomorphata</taxon>
        <taxon>Eupercaria</taxon>
        <taxon>Perciformes</taxon>
        <taxon>Cottioidei</taxon>
        <taxon>Cottales</taxon>
        <taxon>Liparidae</taxon>
        <taxon>Liparis</taxon>
    </lineage>
</organism>
<evidence type="ECO:0000313" key="1">
    <source>
        <dbReference type="EMBL" id="TNN85644.1"/>
    </source>
</evidence>
<accession>A0A4Z2J6W7</accession>
<dbReference type="AlphaFoldDB" id="A0A4Z2J6W7"/>
<gene>
    <name evidence="1" type="ORF">EYF80_004277</name>
</gene>
<keyword evidence="2" id="KW-1185">Reference proteome</keyword>
<name>A0A4Z2J6W7_9TELE</name>
<proteinExistence type="predicted"/>
<dbReference type="EMBL" id="SRLO01000020">
    <property type="protein sequence ID" value="TNN85644.1"/>
    <property type="molecule type" value="Genomic_DNA"/>
</dbReference>
<protein>
    <submittedName>
        <fullName evidence="1">Uncharacterized protein</fullName>
    </submittedName>
</protein>
<evidence type="ECO:0000313" key="2">
    <source>
        <dbReference type="Proteomes" id="UP000314294"/>
    </source>
</evidence>
<sequence length="124" mass="14172">MHSVASLLSGLLADDDDDDDEDDEGLHCFREVYTHFTKLEAGPVVTLKRVVATRRVQTFFCGWNKMMWTLGAKRQPNTTDPLRLTEMHMKIGWKASQMMQVVYMVNPMNLASLKFSGHLRVLKA</sequence>
<dbReference type="Proteomes" id="UP000314294">
    <property type="component" value="Unassembled WGS sequence"/>
</dbReference>